<evidence type="ECO:0000313" key="1">
    <source>
        <dbReference type="EMBL" id="ASU00592.1"/>
    </source>
</evidence>
<dbReference type="KEGG" id="vg:40089413"/>
<keyword evidence="2" id="KW-1185">Reference proteome</keyword>
<dbReference type="GeneID" id="40089413"/>
<proteinExistence type="predicted"/>
<dbReference type="Proteomes" id="UP000221110">
    <property type="component" value="Segment"/>
</dbReference>
<dbReference type="Pfam" id="PF17527">
    <property type="entry name" value="ALC"/>
    <property type="match status" value="1"/>
</dbReference>
<evidence type="ECO:0000313" key="2">
    <source>
        <dbReference type="Proteomes" id="UP000221110"/>
    </source>
</evidence>
<name>A0A223LGE9_9CAUD</name>
<reference evidence="1 2" key="1">
    <citation type="submission" date="2017-07" db="EMBL/GenBank/DDBJ databases">
        <title>In vitro design and evaluation of phage cocktails against multidrug-resistant Aeromonas salmonicida.</title>
        <authorList>
            <person name="Chen L."/>
            <person name="Yuan S."/>
            <person name="Ma Y."/>
        </authorList>
    </citation>
    <scope>NUCLEOTIDE SEQUENCE [LARGE SCALE GENOMIC DNA]</scope>
</reference>
<sequence>MNHYNYTVEILINTYALGGSSDGIRIFDKNGKVVGYITDLRKAAHSAAEKKEKSKSYSREYYQQAKTNIGPMVNEVVNELKNVFAGTPAKVFINETMPNVNFMGAKFYFILSPLTDKIRVNITHKDACRMKYVFPQHAKLDIRQGGKSILIDGLTRSEGIALVKGFCENVVNFEFAAQLAKK</sequence>
<organism evidence="1 2">
    <name type="scientific">Aeromonas phage AS-gz</name>
    <dbReference type="NCBI Taxonomy" id="2026082"/>
    <lineage>
        <taxon>Viruses</taxon>
        <taxon>Duplodnaviria</taxon>
        <taxon>Heunggongvirae</taxon>
        <taxon>Uroviricota</taxon>
        <taxon>Caudoviricetes</taxon>
        <taxon>Pantevenvirales</taxon>
        <taxon>Straboviridae</taxon>
        <taxon>Tulanevirus</taxon>
        <taxon>Tulanevirus asgz</taxon>
    </lineage>
</organism>
<dbReference type="InterPro" id="IPR020367">
    <property type="entry name" value="Host_transcript_inhib_Alc"/>
</dbReference>
<dbReference type="GO" id="GO:0039653">
    <property type="term" value="P:symbiont-mediated suppression of host transcription"/>
    <property type="evidence" value="ECO:0007669"/>
    <property type="project" value="InterPro"/>
</dbReference>
<dbReference type="RefSeq" id="YP_009613043.1">
    <property type="nucleotide sequence ID" value="NC_042019.1"/>
</dbReference>
<dbReference type="EMBL" id="MF479730">
    <property type="protein sequence ID" value="ASU00592.1"/>
    <property type="molecule type" value="Genomic_DNA"/>
</dbReference>
<accession>A0A223LGE9</accession>
<protein>
    <submittedName>
        <fullName evidence="1">Transcription terminator</fullName>
    </submittedName>
</protein>